<protein>
    <submittedName>
        <fullName evidence="1">Uncharacterized protein</fullName>
    </submittedName>
</protein>
<dbReference type="Proteomes" id="UP000541444">
    <property type="component" value="Unassembled WGS sequence"/>
</dbReference>
<accession>A0A7J7MPU4</accession>
<organism evidence="1 2">
    <name type="scientific">Kingdonia uniflora</name>
    <dbReference type="NCBI Taxonomy" id="39325"/>
    <lineage>
        <taxon>Eukaryota</taxon>
        <taxon>Viridiplantae</taxon>
        <taxon>Streptophyta</taxon>
        <taxon>Embryophyta</taxon>
        <taxon>Tracheophyta</taxon>
        <taxon>Spermatophyta</taxon>
        <taxon>Magnoliopsida</taxon>
        <taxon>Ranunculales</taxon>
        <taxon>Circaeasteraceae</taxon>
        <taxon>Kingdonia</taxon>
    </lineage>
</organism>
<evidence type="ECO:0000313" key="2">
    <source>
        <dbReference type="Proteomes" id="UP000541444"/>
    </source>
</evidence>
<keyword evidence="2" id="KW-1185">Reference proteome</keyword>
<comment type="caution">
    <text evidence="1">The sequence shown here is derived from an EMBL/GenBank/DDBJ whole genome shotgun (WGS) entry which is preliminary data.</text>
</comment>
<feature type="non-terminal residue" evidence="1">
    <location>
        <position position="1"/>
    </location>
</feature>
<dbReference type="EMBL" id="JACGCM010001289">
    <property type="protein sequence ID" value="KAF6156955.1"/>
    <property type="molecule type" value="Genomic_DNA"/>
</dbReference>
<proteinExistence type="predicted"/>
<sequence length="308" mass="33934">LLTQFKGLPQVGNSSQFTPSSSFTIQQNSFENSGLPDGDKVEEMSEYSQGSTAVGCSQIEFDLPTFVINSQEDKVIDDRNQRGAKLNNCKLSELIDYPFSDECNEIENVFGGTQNLGFIASSCNEFVYASGSANAPSPLGIRQLTMPSINYSTPFNLWESPSREVSTPDASVKNIAEGFISTSFVTKKRQRELLAFKASAKDEENLEEKFRDSTISEERTDNANFLDKFKQGNTACNVPVKVDYDSANPMNLGSVPATNSRLSPLPPEPAGFNYDRGATIDIPLDLSKFMMESQLKMTSYSVLAIVHR</sequence>
<gene>
    <name evidence="1" type="ORF">GIB67_039716</name>
</gene>
<dbReference type="AlphaFoldDB" id="A0A7J7MPU4"/>
<reference evidence="1 2" key="1">
    <citation type="journal article" date="2020" name="IScience">
        <title>Genome Sequencing of the Endangered Kingdonia uniflora (Circaeasteraceae, Ranunculales) Reveals Potential Mechanisms of Evolutionary Specialization.</title>
        <authorList>
            <person name="Sun Y."/>
            <person name="Deng T."/>
            <person name="Zhang A."/>
            <person name="Moore M.J."/>
            <person name="Landis J.B."/>
            <person name="Lin N."/>
            <person name="Zhang H."/>
            <person name="Zhang X."/>
            <person name="Huang J."/>
            <person name="Zhang X."/>
            <person name="Sun H."/>
            <person name="Wang H."/>
        </authorList>
    </citation>
    <scope>NUCLEOTIDE SEQUENCE [LARGE SCALE GENOMIC DNA]</scope>
    <source>
        <strain evidence="1">TB1705</strain>
        <tissue evidence="1">Leaf</tissue>
    </source>
</reference>
<name>A0A7J7MPU4_9MAGN</name>
<evidence type="ECO:0000313" key="1">
    <source>
        <dbReference type="EMBL" id="KAF6156955.1"/>
    </source>
</evidence>